<keyword evidence="5" id="KW-1185">Reference proteome</keyword>
<keyword evidence="2" id="KW-0067">ATP-binding</keyword>
<organism evidence="4 5">
    <name type="scientific">Daucus carota subsp. sativus</name>
    <name type="common">Carrot</name>
    <dbReference type="NCBI Taxonomy" id="79200"/>
    <lineage>
        <taxon>Eukaryota</taxon>
        <taxon>Viridiplantae</taxon>
        <taxon>Streptophyta</taxon>
        <taxon>Embryophyta</taxon>
        <taxon>Tracheophyta</taxon>
        <taxon>Spermatophyta</taxon>
        <taxon>Magnoliopsida</taxon>
        <taxon>eudicotyledons</taxon>
        <taxon>Gunneridae</taxon>
        <taxon>Pentapetalae</taxon>
        <taxon>asterids</taxon>
        <taxon>campanulids</taxon>
        <taxon>Apiales</taxon>
        <taxon>Apiaceae</taxon>
        <taxon>Apioideae</taxon>
        <taxon>Scandiceae</taxon>
        <taxon>Daucinae</taxon>
        <taxon>Daucus</taxon>
        <taxon>Daucus sect. Daucus</taxon>
    </lineage>
</organism>
<dbReference type="SUPFAM" id="SSF52540">
    <property type="entry name" value="P-loop containing nucleoside triphosphate hydrolases"/>
    <property type="match status" value="1"/>
</dbReference>
<feature type="region of interest" description="Disordered" evidence="3">
    <location>
        <begin position="258"/>
        <end position="299"/>
    </location>
</feature>
<feature type="compositionally biased region" description="Basic and acidic residues" evidence="3">
    <location>
        <begin position="332"/>
        <end position="349"/>
    </location>
</feature>
<dbReference type="SUPFAM" id="SSF48019">
    <property type="entry name" value="post-AAA+ oligomerization domain-like"/>
    <property type="match status" value="1"/>
</dbReference>
<dbReference type="GO" id="GO:0003689">
    <property type="term" value="F:DNA clamp loader activity"/>
    <property type="evidence" value="ECO:0007669"/>
    <property type="project" value="TreeGrafter"/>
</dbReference>
<feature type="compositionally biased region" description="Basic and acidic residues" evidence="3">
    <location>
        <begin position="267"/>
        <end position="278"/>
    </location>
</feature>
<dbReference type="Pfam" id="PF21960">
    <property type="entry name" value="RCF1-5-like_lid"/>
    <property type="match status" value="1"/>
</dbReference>
<evidence type="ECO:0000313" key="4">
    <source>
        <dbReference type="EMBL" id="WOH09256.1"/>
    </source>
</evidence>
<dbReference type="PANTHER" id="PTHR11669:SF52">
    <property type="entry name" value="OS10G0574500 PROTEIN"/>
    <property type="match status" value="1"/>
</dbReference>
<reference evidence="4" key="2">
    <citation type="submission" date="2022-03" db="EMBL/GenBank/DDBJ databases">
        <title>Draft title - Genomic analysis of global carrot germplasm unveils the trajectory of domestication and the origin of high carotenoid orange carrot.</title>
        <authorList>
            <person name="Iorizzo M."/>
            <person name="Ellison S."/>
            <person name="Senalik D."/>
            <person name="Macko-Podgorni A."/>
            <person name="Grzebelus D."/>
            <person name="Bostan H."/>
            <person name="Rolling W."/>
            <person name="Curaba J."/>
            <person name="Simon P."/>
        </authorList>
    </citation>
    <scope>NUCLEOTIDE SEQUENCE</scope>
    <source>
        <tissue evidence="4">Leaf</tissue>
    </source>
</reference>
<feature type="compositionally biased region" description="Basic and acidic residues" evidence="3">
    <location>
        <begin position="357"/>
        <end position="377"/>
    </location>
</feature>
<dbReference type="GO" id="GO:0006261">
    <property type="term" value="P:DNA-templated DNA replication"/>
    <property type="evidence" value="ECO:0007669"/>
    <property type="project" value="TreeGrafter"/>
</dbReference>
<dbReference type="AlphaFoldDB" id="A0AAF0XML1"/>
<dbReference type="CDD" id="cd18140">
    <property type="entry name" value="HLD_clamp_RFC"/>
    <property type="match status" value="1"/>
</dbReference>
<dbReference type="InterPro" id="IPR050238">
    <property type="entry name" value="DNA_Rep/Repair_Clamp_Loader"/>
</dbReference>
<evidence type="ECO:0000256" key="1">
    <source>
        <dbReference type="ARBA" id="ARBA00022741"/>
    </source>
</evidence>
<dbReference type="EMBL" id="CP093349">
    <property type="protein sequence ID" value="WOH09256.1"/>
    <property type="molecule type" value="Genomic_DNA"/>
</dbReference>
<evidence type="ECO:0000256" key="2">
    <source>
        <dbReference type="ARBA" id="ARBA00022840"/>
    </source>
</evidence>
<protein>
    <recommendedName>
        <fullName evidence="6">AAA+ ATPase domain-containing protein</fullName>
    </recommendedName>
</protein>
<feature type="region of interest" description="Disordered" evidence="3">
    <location>
        <begin position="313"/>
        <end position="403"/>
    </location>
</feature>
<dbReference type="GO" id="GO:0006281">
    <property type="term" value="P:DNA repair"/>
    <property type="evidence" value="ECO:0007669"/>
    <property type="project" value="TreeGrafter"/>
</dbReference>
<evidence type="ECO:0000313" key="5">
    <source>
        <dbReference type="Proteomes" id="UP000077755"/>
    </source>
</evidence>
<dbReference type="GO" id="GO:0005663">
    <property type="term" value="C:DNA replication factor C complex"/>
    <property type="evidence" value="ECO:0007669"/>
    <property type="project" value="TreeGrafter"/>
</dbReference>
<dbReference type="InterPro" id="IPR047854">
    <property type="entry name" value="RFC_lid"/>
</dbReference>
<proteinExistence type="predicted"/>
<evidence type="ECO:0008006" key="6">
    <source>
        <dbReference type="Google" id="ProtNLM"/>
    </source>
</evidence>
<dbReference type="Proteomes" id="UP000077755">
    <property type="component" value="Chromosome 7"/>
</dbReference>
<dbReference type="Gene3D" id="3.40.50.300">
    <property type="entry name" value="P-loop containing nucleotide triphosphate hydrolases"/>
    <property type="match status" value="1"/>
</dbReference>
<dbReference type="Gene3D" id="1.20.272.10">
    <property type="match status" value="1"/>
</dbReference>
<keyword evidence="1" id="KW-0547">Nucleotide-binding</keyword>
<dbReference type="InterPro" id="IPR027417">
    <property type="entry name" value="P-loop_NTPase"/>
</dbReference>
<gene>
    <name evidence="4" type="ORF">DCAR_0728712</name>
</gene>
<dbReference type="GO" id="GO:0005524">
    <property type="term" value="F:ATP binding"/>
    <property type="evidence" value="ECO:0007669"/>
    <property type="project" value="UniProtKB-KW"/>
</dbReference>
<feature type="compositionally biased region" description="Polar residues" evidence="3">
    <location>
        <begin position="279"/>
        <end position="293"/>
    </location>
</feature>
<sequence>MEEERYDSSIPRYKGLTDFTTDIIKEKVPRSEYDEANCITSEKSILPIDQPSQSSITPECSTGSKEVVTPCTEKKTLELSKESNYEYIKGNTVLQEKDHAVSSPYDKGITDFTLDINKGGIPAIEIHEATSALTKFDCLPSDRSSELSGSSRVSIWSKKAARFFTRKKGPSDLTEEGLEEFNRRNAILEEKRYFTSSPYYRGLTDFSIDINKEKVPVIEIHERASVTSSTRSSFVVRMQQLGTFCFFFKNKEKKDLFSSSSSSKSRMWKDMDSGKEAKSSSTKRNTGHYSSNEGKPLRERELQTDAPQELLTTSCLQPPQPPQVSEPAQTSESKKTKATKSDIEEKEKPLQVSKPAQRSESEKPNPTKQRDREEKRMPPQVSGLARTSETVMSNATEQSDTEEKRKLFTWADHYRPDTLSDFICNRDTAMELKSAANSEQCSHCIFEGKPGVGKRTMIWALLREAFGADKVQLREECKEFGLKGEAIKSIQVNVTKSSQHVEVNLSELKGYEKHVIVELMEEKSSKLANNVSPCTFADCKAIILYEADKLSTDALLYIRWLLERYRGCNKVFFCCNDVAKLHPIKPLCRVVKLLPPSNEEIVEVLKFIAKKEGIELSDKLAEKFADNSKNNLRQAIRSFEATWRSNSELKEDQDILTGWEDAIAKIASDILKEQSPQQLYAIRGELQRLVDHNVSPTFIFETLVGELKRHLEESLQLQIDKIYQEYNGDAYGIHRNGFSRNEAKGVADKHNEEFRRTVQHFMKIEEFIAKFMSWYKNVDVSLKLGT</sequence>
<dbReference type="InterPro" id="IPR008921">
    <property type="entry name" value="DNA_pol3_clamp-load_cplx_C"/>
</dbReference>
<accession>A0AAF0XML1</accession>
<dbReference type="GO" id="GO:0005634">
    <property type="term" value="C:nucleus"/>
    <property type="evidence" value="ECO:0007669"/>
    <property type="project" value="TreeGrafter"/>
</dbReference>
<dbReference type="GO" id="GO:0003677">
    <property type="term" value="F:DNA binding"/>
    <property type="evidence" value="ECO:0007669"/>
    <property type="project" value="InterPro"/>
</dbReference>
<reference evidence="4" key="1">
    <citation type="journal article" date="2016" name="Nat. Genet.">
        <title>A high-quality carrot genome assembly provides new insights into carotenoid accumulation and asterid genome evolution.</title>
        <authorList>
            <person name="Iorizzo M."/>
            <person name="Ellison S."/>
            <person name="Senalik D."/>
            <person name="Zeng P."/>
            <person name="Satapoomin P."/>
            <person name="Huang J."/>
            <person name="Bowman M."/>
            <person name="Iovene M."/>
            <person name="Sanseverino W."/>
            <person name="Cavagnaro P."/>
            <person name="Yildiz M."/>
            <person name="Macko-Podgorni A."/>
            <person name="Moranska E."/>
            <person name="Grzebelus E."/>
            <person name="Grzebelus D."/>
            <person name="Ashrafi H."/>
            <person name="Zheng Z."/>
            <person name="Cheng S."/>
            <person name="Spooner D."/>
            <person name="Van Deynze A."/>
            <person name="Simon P."/>
        </authorList>
    </citation>
    <scope>NUCLEOTIDE SEQUENCE</scope>
    <source>
        <tissue evidence="4">Leaf</tissue>
    </source>
</reference>
<evidence type="ECO:0000256" key="3">
    <source>
        <dbReference type="SAM" id="MobiDB-lite"/>
    </source>
</evidence>
<dbReference type="FunFam" id="1.10.8.60:FF:000030">
    <property type="entry name" value="replication factor C subunit 3"/>
    <property type="match status" value="1"/>
</dbReference>
<feature type="compositionally biased region" description="Polar residues" evidence="3">
    <location>
        <begin position="385"/>
        <end position="398"/>
    </location>
</feature>
<name>A0AAF0XML1_DAUCS</name>
<dbReference type="PANTHER" id="PTHR11669">
    <property type="entry name" value="REPLICATION FACTOR C / DNA POLYMERASE III GAMMA-TAU SUBUNIT"/>
    <property type="match status" value="1"/>
</dbReference>
<dbReference type="Gene3D" id="1.10.8.60">
    <property type="match status" value="1"/>
</dbReference>